<protein>
    <submittedName>
        <fullName evidence="1">Uncharacterized protein</fullName>
    </submittedName>
</protein>
<accession>A0A9W8RPD7</accession>
<dbReference type="Proteomes" id="UP001152049">
    <property type="component" value="Unassembled WGS sequence"/>
</dbReference>
<sequence length="276" mass="30299">MCILGADMAFYFDFNYHHVLDRSLLPFDLFLPDTTWSPTSGAAVGAIPSHFPSTIYSTAFADPELQSSKSFNSQLATPLNGSLAARNKGIDDKHPEHDRVIASNIPIAKPTIDAHSFTTPKTLNIDRVPYCGQSDDLVYGALLASATRFGPRISVSSPSRRTSSFEDPVSRHRALWAQPGQNPTKACPQAIAARTIRIPRASSPSTTLLAFLTCANPAVSLVRNILLSSRDTIKHFWWDIRDIHSWTGRNTRAIIFVTDGPTLTTPVPISYLLQPI</sequence>
<dbReference type="AlphaFoldDB" id="A0A9W8RPD7"/>
<name>A0A9W8RPD7_9HYPO</name>
<evidence type="ECO:0000313" key="2">
    <source>
        <dbReference type="Proteomes" id="UP001152049"/>
    </source>
</evidence>
<organism evidence="1 2">
    <name type="scientific">Fusarium torreyae</name>
    <dbReference type="NCBI Taxonomy" id="1237075"/>
    <lineage>
        <taxon>Eukaryota</taxon>
        <taxon>Fungi</taxon>
        <taxon>Dikarya</taxon>
        <taxon>Ascomycota</taxon>
        <taxon>Pezizomycotina</taxon>
        <taxon>Sordariomycetes</taxon>
        <taxon>Hypocreomycetidae</taxon>
        <taxon>Hypocreales</taxon>
        <taxon>Nectriaceae</taxon>
        <taxon>Fusarium</taxon>
    </lineage>
</organism>
<dbReference type="EMBL" id="JAOQAZ010000041">
    <property type="protein sequence ID" value="KAJ4246861.1"/>
    <property type="molecule type" value="Genomic_DNA"/>
</dbReference>
<keyword evidence="2" id="KW-1185">Reference proteome</keyword>
<evidence type="ECO:0000313" key="1">
    <source>
        <dbReference type="EMBL" id="KAJ4246861.1"/>
    </source>
</evidence>
<reference evidence="1" key="1">
    <citation type="submission" date="2022-09" db="EMBL/GenBank/DDBJ databases">
        <title>Fusarium specimens isolated from Avocado Roots.</title>
        <authorList>
            <person name="Stajich J."/>
            <person name="Roper C."/>
            <person name="Heimlech-Rivalta G."/>
        </authorList>
    </citation>
    <scope>NUCLEOTIDE SEQUENCE</scope>
    <source>
        <strain evidence="1">CF00136</strain>
    </source>
</reference>
<comment type="caution">
    <text evidence="1">The sequence shown here is derived from an EMBL/GenBank/DDBJ whole genome shotgun (WGS) entry which is preliminary data.</text>
</comment>
<gene>
    <name evidence="1" type="ORF">NW762_013413</name>
</gene>
<proteinExistence type="predicted"/>